<dbReference type="EMBL" id="BSRI01000002">
    <property type="protein sequence ID" value="GLV58163.1"/>
    <property type="molecule type" value="Genomic_DNA"/>
</dbReference>
<dbReference type="PANTHER" id="PTHR43289:SF6">
    <property type="entry name" value="SERINE_THREONINE-PROTEIN KINASE NEKL-3"/>
    <property type="match status" value="1"/>
</dbReference>
<evidence type="ECO:0000256" key="4">
    <source>
        <dbReference type="ARBA" id="ARBA00022777"/>
    </source>
</evidence>
<proteinExistence type="predicted"/>
<dbReference type="Pfam" id="PF00069">
    <property type="entry name" value="Pkinase"/>
    <property type="match status" value="1"/>
</dbReference>
<dbReference type="InterPro" id="IPR000719">
    <property type="entry name" value="Prot_kinase_dom"/>
</dbReference>
<evidence type="ECO:0000256" key="6">
    <source>
        <dbReference type="SAM" id="MobiDB-lite"/>
    </source>
</evidence>
<feature type="transmembrane region" description="Helical" evidence="7">
    <location>
        <begin position="516"/>
        <end position="538"/>
    </location>
</feature>
<dbReference type="CDD" id="cd14014">
    <property type="entry name" value="STKc_PknB_like"/>
    <property type="match status" value="1"/>
</dbReference>
<feature type="compositionally biased region" description="Basic and acidic residues" evidence="6">
    <location>
        <begin position="373"/>
        <end position="391"/>
    </location>
</feature>
<dbReference type="Gene3D" id="3.30.200.20">
    <property type="entry name" value="Phosphorylase Kinase, domain 1"/>
    <property type="match status" value="1"/>
</dbReference>
<gene>
    <name evidence="9" type="ORF">KDH_49970</name>
</gene>
<keyword evidence="7" id="KW-0472">Membrane</keyword>
<organism evidence="9 10">
    <name type="scientific">Dictyobacter halimunensis</name>
    <dbReference type="NCBI Taxonomy" id="3026934"/>
    <lineage>
        <taxon>Bacteria</taxon>
        <taxon>Bacillati</taxon>
        <taxon>Chloroflexota</taxon>
        <taxon>Ktedonobacteria</taxon>
        <taxon>Ktedonobacterales</taxon>
        <taxon>Dictyobacteraceae</taxon>
        <taxon>Dictyobacter</taxon>
    </lineage>
</organism>
<feature type="region of interest" description="Disordered" evidence="6">
    <location>
        <begin position="314"/>
        <end position="469"/>
    </location>
</feature>
<dbReference type="RefSeq" id="WP_338254282.1">
    <property type="nucleotide sequence ID" value="NZ_BSRI01000002.1"/>
</dbReference>
<evidence type="ECO:0000313" key="10">
    <source>
        <dbReference type="Proteomes" id="UP001344906"/>
    </source>
</evidence>
<accession>A0ABQ6FV74</accession>
<dbReference type="SMART" id="SM00220">
    <property type="entry name" value="S_TKc"/>
    <property type="match status" value="1"/>
</dbReference>
<dbReference type="SUPFAM" id="SSF56112">
    <property type="entry name" value="Protein kinase-like (PK-like)"/>
    <property type="match status" value="1"/>
</dbReference>
<feature type="domain" description="Protein kinase" evidence="8">
    <location>
        <begin position="28"/>
        <end position="276"/>
    </location>
</feature>
<name>A0ABQ6FV74_9CHLR</name>
<protein>
    <recommendedName>
        <fullName evidence="1">non-specific serine/threonine protein kinase</fullName>
        <ecNumber evidence="1">2.7.11.1</ecNumber>
    </recommendedName>
</protein>
<keyword evidence="10" id="KW-1185">Reference proteome</keyword>
<keyword evidence="7" id="KW-0812">Transmembrane</keyword>
<evidence type="ECO:0000313" key="9">
    <source>
        <dbReference type="EMBL" id="GLV58163.1"/>
    </source>
</evidence>
<comment type="caution">
    <text evidence="9">The sequence shown here is derived from an EMBL/GenBank/DDBJ whole genome shotgun (WGS) entry which is preliminary data.</text>
</comment>
<evidence type="ECO:0000256" key="2">
    <source>
        <dbReference type="ARBA" id="ARBA00022679"/>
    </source>
</evidence>
<feature type="region of interest" description="Disordered" evidence="6">
    <location>
        <begin position="488"/>
        <end position="509"/>
    </location>
</feature>
<evidence type="ECO:0000256" key="7">
    <source>
        <dbReference type="SAM" id="Phobius"/>
    </source>
</evidence>
<reference evidence="9 10" key="1">
    <citation type="submission" date="2023-02" db="EMBL/GenBank/DDBJ databases">
        <title>Dictyobacter halimunensis sp. nov., a new member of the class Ktedonobacteria from forest soil in a geothermal area.</title>
        <authorList>
            <person name="Rachmania M.K."/>
            <person name="Ningsih F."/>
            <person name="Sakai Y."/>
            <person name="Yabe S."/>
            <person name="Yokota A."/>
            <person name="Sjamsuridzal W."/>
        </authorList>
    </citation>
    <scope>NUCLEOTIDE SEQUENCE [LARGE SCALE GENOMIC DNA]</scope>
    <source>
        <strain evidence="9 10">S3.2.2.5</strain>
    </source>
</reference>
<keyword evidence="3" id="KW-0547">Nucleotide-binding</keyword>
<sequence>MNEQHGFLAESKRPKKEEAPNLQKFGNYDLVRRIDVGGMGEVYLAHQRTAFGREVAVKIIRSDLVNDARARQRFLREAEVASYLKHDHILPLLEFGEEQGRLFIVTPYIKDGTLAQRLALGALPVSEVYELFSALCRAVSYLHKRGIVHRDLKPSNILLDKEEDSGRVYVRLIDFGIASSQGSLNSGALTSGERELGTADYVAPERLRGVSAPSNDIYSLGVILYVMLTGTLPRVDVPSNLPFPLTSVIDRCLDVDPDDRFASVDDLLLAFEHAYKSLTTAQQMQPASPLPIESAAPALDEVIVPLDEDDESTAIPLNEQMAEPPSRPSLRTGRASPTSRPPLRASAAERTARIPSRAGMGAEAASRPPVRGNADEPTSRPPVRRDLKDIEDQPTARPVRRLASGEHAPLGRQARRSDSGEQKVVLASSAAGGSRPPVRPRGVSDPSLTRGTVLPHLPQRGDNFSQVDYDAPTAELDPKHLSARNKSASLDKYAQLQTRKPAPAPKKAKRRRASPLIIISIFIIAILVVLGGIVNLIFRASITADVTISPKVQTVSSVFTFIARPGVKKADTAHGVIPASVLTSSKQGSIDGHPTGVSGCVMGIFECKETVSLVDISVLSARLRPTLKQQIVQDLHKQAQQAGVTTVGDIFYADGAITSSPTVGTTSKTMTVTMTEQGSIEYLKQADVQNLALQMLKRKVSGNYALIDTKTRVGQPVVQSVSSNGDIKVSIAASGISRYQISDSEMSSIKNHIKGMNLKQARTTILKDANLDPTTLSVRMSYGDAVPSNVQQIKITLLNPTNLPDSPLPTVPKPAGT</sequence>
<dbReference type="InterPro" id="IPR008271">
    <property type="entry name" value="Ser/Thr_kinase_AS"/>
</dbReference>
<dbReference type="Gene3D" id="1.10.510.10">
    <property type="entry name" value="Transferase(Phosphotransferase) domain 1"/>
    <property type="match status" value="1"/>
</dbReference>
<keyword evidence="5" id="KW-0067">ATP-binding</keyword>
<evidence type="ECO:0000256" key="1">
    <source>
        <dbReference type="ARBA" id="ARBA00012513"/>
    </source>
</evidence>
<dbReference type="PANTHER" id="PTHR43289">
    <property type="entry name" value="MITOGEN-ACTIVATED PROTEIN KINASE KINASE KINASE 20-RELATED"/>
    <property type="match status" value="1"/>
</dbReference>
<dbReference type="EC" id="2.7.11.1" evidence="1"/>
<dbReference type="InterPro" id="IPR011009">
    <property type="entry name" value="Kinase-like_dom_sf"/>
</dbReference>
<keyword evidence="4" id="KW-0418">Kinase</keyword>
<evidence type="ECO:0000259" key="8">
    <source>
        <dbReference type="PROSITE" id="PS50011"/>
    </source>
</evidence>
<keyword evidence="2" id="KW-0808">Transferase</keyword>
<evidence type="ECO:0000256" key="5">
    <source>
        <dbReference type="ARBA" id="ARBA00022840"/>
    </source>
</evidence>
<dbReference type="Proteomes" id="UP001344906">
    <property type="component" value="Unassembled WGS sequence"/>
</dbReference>
<dbReference type="PROSITE" id="PS00108">
    <property type="entry name" value="PROTEIN_KINASE_ST"/>
    <property type="match status" value="1"/>
</dbReference>
<keyword evidence="7" id="KW-1133">Transmembrane helix</keyword>
<dbReference type="PROSITE" id="PS50011">
    <property type="entry name" value="PROTEIN_KINASE_DOM"/>
    <property type="match status" value="1"/>
</dbReference>
<evidence type="ECO:0000256" key="3">
    <source>
        <dbReference type="ARBA" id="ARBA00022741"/>
    </source>
</evidence>